<proteinExistence type="predicted"/>
<dbReference type="STRING" id="1797263.A2397_04155"/>
<dbReference type="SUPFAM" id="SSF53335">
    <property type="entry name" value="S-adenosyl-L-methionine-dependent methyltransferases"/>
    <property type="match status" value="1"/>
</dbReference>
<dbReference type="Pfam" id="PF13489">
    <property type="entry name" value="Methyltransf_23"/>
    <property type="match status" value="1"/>
</dbReference>
<dbReference type="Proteomes" id="UP000176424">
    <property type="component" value="Unassembled WGS sequence"/>
</dbReference>
<dbReference type="InterPro" id="IPR029063">
    <property type="entry name" value="SAM-dependent_MTases_sf"/>
</dbReference>
<dbReference type="PANTHER" id="PTHR43861:SF6">
    <property type="entry name" value="METHYLTRANSFERASE TYPE 11"/>
    <property type="match status" value="1"/>
</dbReference>
<reference evidence="1 2" key="1">
    <citation type="journal article" date="2016" name="Nat. Commun.">
        <title>Thousands of microbial genomes shed light on interconnected biogeochemical processes in an aquifer system.</title>
        <authorList>
            <person name="Anantharaman K."/>
            <person name="Brown C.T."/>
            <person name="Hug L.A."/>
            <person name="Sharon I."/>
            <person name="Castelle C.J."/>
            <person name="Probst A.J."/>
            <person name="Thomas B.C."/>
            <person name="Singh A."/>
            <person name="Wilkins M.J."/>
            <person name="Karaoz U."/>
            <person name="Brodie E.L."/>
            <person name="Williams K.H."/>
            <person name="Hubbard S.S."/>
            <person name="Banfield J.F."/>
        </authorList>
    </citation>
    <scope>NUCLEOTIDE SEQUENCE [LARGE SCALE GENOMIC DNA]</scope>
</reference>
<name>A0A1F4ZTN7_9BACT</name>
<evidence type="ECO:0000313" key="1">
    <source>
        <dbReference type="EMBL" id="OGD08724.1"/>
    </source>
</evidence>
<organism evidence="1 2">
    <name type="scientific">Candidatus Amesbacteria bacterium RIFOXYB1_FULL_44_23</name>
    <dbReference type="NCBI Taxonomy" id="1797263"/>
    <lineage>
        <taxon>Bacteria</taxon>
        <taxon>Candidatus Amesiibacteriota</taxon>
    </lineage>
</organism>
<dbReference type="EMBL" id="MEXR01000052">
    <property type="protein sequence ID" value="OGD08724.1"/>
    <property type="molecule type" value="Genomic_DNA"/>
</dbReference>
<gene>
    <name evidence="1" type="ORF">A2397_04155</name>
</gene>
<dbReference type="CDD" id="cd02440">
    <property type="entry name" value="AdoMet_MTases"/>
    <property type="match status" value="1"/>
</dbReference>
<dbReference type="PANTHER" id="PTHR43861">
    <property type="entry name" value="TRANS-ACONITATE 2-METHYLTRANSFERASE-RELATED"/>
    <property type="match status" value="1"/>
</dbReference>
<accession>A0A1F4ZTN7</accession>
<evidence type="ECO:0000313" key="2">
    <source>
        <dbReference type="Proteomes" id="UP000176424"/>
    </source>
</evidence>
<dbReference type="Gene3D" id="3.40.50.150">
    <property type="entry name" value="Vaccinia Virus protein VP39"/>
    <property type="match status" value="1"/>
</dbReference>
<dbReference type="AlphaFoldDB" id="A0A1F4ZTN7"/>
<comment type="caution">
    <text evidence="1">The sequence shown here is derived from an EMBL/GenBank/DDBJ whole genome shotgun (WGS) entry which is preliminary data.</text>
</comment>
<protein>
    <recommendedName>
        <fullName evidence="3">Methyltransferase type 11 domain-containing protein</fullName>
    </recommendedName>
</protein>
<sequence>MSALSHLPSSQSIAADLHQNVPPDWYERSVKENLFQRYWHSRRITEVGKYSQKVTGEILDIGSADGYFTRRILAFTKAKKITGIDVLKSSVDYASSRYKGLRSLVFKVGDAMNLKFPANKFAAVYILEALEHVLDARIVLKEIYRVLKPGGYMIVLVPSENWLFKLGWPIWLKTRGRIWHDTHLNFFDGSKLPQLVKKVGFTKIEVHTFILGMLLLVKARKP</sequence>
<evidence type="ECO:0008006" key="3">
    <source>
        <dbReference type="Google" id="ProtNLM"/>
    </source>
</evidence>